<dbReference type="GO" id="GO:0005829">
    <property type="term" value="C:cytosol"/>
    <property type="evidence" value="ECO:0007669"/>
    <property type="project" value="TreeGrafter"/>
</dbReference>
<dbReference type="InterPro" id="IPR016024">
    <property type="entry name" value="ARM-type_fold"/>
</dbReference>
<keyword evidence="8" id="KW-0539">Nucleus</keyword>
<feature type="domain" description="Proteasome activator complex subunit 4 C-terminal" evidence="10">
    <location>
        <begin position="1884"/>
        <end position="1972"/>
    </location>
</feature>
<keyword evidence="4" id="KW-0963">Cytoplasm</keyword>
<dbReference type="InterPro" id="IPR021843">
    <property type="entry name" value="PSME4_C"/>
</dbReference>
<evidence type="ECO:0000256" key="1">
    <source>
        <dbReference type="ARBA" id="ARBA00004123"/>
    </source>
</evidence>
<evidence type="ECO:0000259" key="10">
    <source>
        <dbReference type="Pfam" id="PF11919"/>
    </source>
</evidence>
<dbReference type="PANTHER" id="PTHR32170:SF3">
    <property type="entry name" value="PROTEASOME ACTIVATOR COMPLEX SUBUNIT 4"/>
    <property type="match status" value="1"/>
</dbReference>
<dbReference type="InterPro" id="IPR055455">
    <property type="entry name" value="HEAT_PSME4"/>
</dbReference>
<sequence>MAANDRIAQLMSTEDTSAPTDISRATSPGGGWRSTNGHVYGEDRGKLEDRSRPRTFPYFRYLPYTTEDPSVSQENLQTCIEHLYIAVAAGDFAPGAVHWTREIRGWLSLKFDMPRDVRISLVKLYYELALAPGLDYLVAERFASMFMVLTKRKHYLRPNKDLTLDWRPLYKELKVFVLPSETGTSRPANVKRNIRTLTKLCTFAQLYFDPQEIPKMFEEFLPFFSTSFTEEAYVVVGLLNLLLPTNPPPEGQKELYPQHFLPTFFHIWSLINRSRLFDIQFLDIASRMARDTLTVEHIPFSHHGIFTAEQSELIFTAILRMLEIPVGQATSPYSSTVDLMAGLAIMLDRDQRKHPIAHHIARWIVMSLSPACLTHPDSILVKLEGLIQAIETFFHPSNSGSWTKTLSQLVFYLADFFVMRWNREHSGEMEVPESRRLTAPLRRRFVLCLREVVFMGIFAKSGTAMSYSLQTLQSLAYLEPNLILPGALQKIYPAMQGLVEVHRTISSIRALHMLSKIMARTKGFRCHVTAVLGLALPGIDANDLDKTLHTLSYIQGVCYVVPFHDLTKEQKQINGSSNGHREGAETPIEEPVDTTIAMQWITSQVERLENAGAGIEIDYNEELSDHEEELILRSSTTGLSEFLSSFLGRVFTLLENLPDASRVRSGSPEENVVNTLPAAMTPLLAALSPELYDLALEKIANFVTNHVIHQARDAMAFICNGLVKINPKKALKRLLPELIARIREEIDENGAGSTRTTGSEVFPRDRALVWNISLLSMCVVHIGDAVLDWRQELFDIALFMQERCKGIPTVHISNFIHHLLLNLTMTYTIDYAIYEDEQVESGLSAKSWGHIPDPKSLDVKWHKPRPEEVDFAVELFKSQANHAITALNALTGDKSPIKRDGTGKDWSDEVSRNLVLLRLILSGISVLFDPKHQLGDDHMDIDDTSTQANGADTEGLEEDGGLGEAEDEEVKPTFQYESGYPLERGGSQYNMIHELRRDVGETLHCVHDFLTTQQEDDVPCFNSLYNAYRSWFIDVGIERSAHVLDRVQRLLQADVHPFKFSGLRKDYPRPLLVRRANVYHLQRLRHNANPRRKTELEKILLLDLAYSSVSLYTEIRRTAQTANESAVKCIIGARPVVIPPLLTALEKAVKENDFPRIKGAMFSLLFGSLAKTISRDWRFTPTLIKAFIEVTGADKPSVQKLASNATFSVMDMGKPLERMVILDQDIVEGIAVAFENRESPETQDKISKRRNFIKKKRTRIETKKTQLAIDLIELARTSHWKKASRTTAIVVNLGTRFDSLASRELVDLITKGAIDPHPSLRGLYAGALVGLFSLIQTRALTFHDYENYLLGEEELPDKTEVHTGRGDSAWTREYLESFAKPEAKYYVDFNYPGWLVWNKKMPVFKPEAPPLDYDEVEINTRKQIGKLLDRHWFSMFFAYMKQEPRDSGADRFRMSSAMMLTHAFELVFAGLAEASFEDVKDLTQSVFGDGSDKHQHRATAEIMGAFLCCAPDLRPELRTKVWEYTFPLIRDIFKDGLTPENSNYWTTFLHLVLQGKDPRRSWPLIDWLASFRLDMTSNAAFKESSKIQLLQQAILDAGWHFQLEKPILEDFMKHLDHPYKGVREAMGTTIASIHRTRYHEAYPDIDSLMQAQRESSSIGIRPYQPSKEYADTVTEVFERLERWRREREPGQQAPSSYTQGGKTVLLWLDSTLASYECTQLIQFFPNVFTEQLLHMMDIKEDPELQSLAYHVFRHMPNIPHRAGEDEEFISALIRISRNATSWHQRLRVLINMQIIYFRRLFLMSEKQQQALFDCVSAMLADAQLEVRLGAATTLSGMIRCSPLHLRDRMVKKFKDQFTATLRRNPLPKKRMPGTPTPDHSKLILTRHAAVLGLGALVQAFPYTSPPPSWLPEVLATLALRAANDAGTVGKSVKTILADFKKTRQDTWHVDVKAFESEQLEDLEGVLWKSYFA</sequence>
<gene>
    <name evidence="14" type="ORF">EJ05DRAFT_137768</name>
</gene>
<dbReference type="OrthoDB" id="17907at2759"/>
<keyword evidence="6" id="KW-0227">DNA damage</keyword>
<feature type="compositionally biased region" description="Acidic residues" evidence="9">
    <location>
        <begin position="954"/>
        <end position="968"/>
    </location>
</feature>
<dbReference type="EMBL" id="ML996579">
    <property type="protein sequence ID" value="KAF2754911.1"/>
    <property type="molecule type" value="Genomic_DNA"/>
</dbReference>
<dbReference type="GO" id="GO:0016504">
    <property type="term" value="F:peptidase activator activity"/>
    <property type="evidence" value="ECO:0007669"/>
    <property type="project" value="InterPro"/>
</dbReference>
<dbReference type="InterPro" id="IPR035309">
    <property type="entry name" value="PSME4"/>
</dbReference>
<reference evidence="14" key="1">
    <citation type="journal article" date="2020" name="Stud. Mycol.">
        <title>101 Dothideomycetes genomes: a test case for predicting lifestyles and emergence of pathogens.</title>
        <authorList>
            <person name="Haridas S."/>
            <person name="Albert R."/>
            <person name="Binder M."/>
            <person name="Bloem J."/>
            <person name="Labutti K."/>
            <person name="Salamov A."/>
            <person name="Andreopoulos B."/>
            <person name="Baker S."/>
            <person name="Barry K."/>
            <person name="Bills G."/>
            <person name="Bluhm B."/>
            <person name="Cannon C."/>
            <person name="Castanera R."/>
            <person name="Culley D."/>
            <person name="Daum C."/>
            <person name="Ezra D."/>
            <person name="Gonzalez J."/>
            <person name="Henrissat B."/>
            <person name="Kuo A."/>
            <person name="Liang C."/>
            <person name="Lipzen A."/>
            <person name="Lutzoni F."/>
            <person name="Magnuson J."/>
            <person name="Mondo S."/>
            <person name="Nolan M."/>
            <person name="Ohm R."/>
            <person name="Pangilinan J."/>
            <person name="Park H.-J."/>
            <person name="Ramirez L."/>
            <person name="Alfaro M."/>
            <person name="Sun H."/>
            <person name="Tritt A."/>
            <person name="Yoshinaga Y."/>
            <person name="Zwiers L.-H."/>
            <person name="Turgeon B."/>
            <person name="Goodwin S."/>
            <person name="Spatafora J."/>
            <person name="Crous P."/>
            <person name="Grigoriev I."/>
        </authorList>
    </citation>
    <scope>NUCLEOTIDE SEQUENCE</scope>
    <source>
        <strain evidence="14">CBS 121739</strain>
    </source>
</reference>
<dbReference type="GO" id="GO:0006281">
    <property type="term" value="P:DNA repair"/>
    <property type="evidence" value="ECO:0007669"/>
    <property type="project" value="UniProtKB-KW"/>
</dbReference>
<evidence type="ECO:0000256" key="5">
    <source>
        <dbReference type="ARBA" id="ARBA00022737"/>
    </source>
</evidence>
<dbReference type="GO" id="GO:0005634">
    <property type="term" value="C:nucleus"/>
    <property type="evidence" value="ECO:0007669"/>
    <property type="project" value="UniProtKB-SubCell"/>
</dbReference>
<evidence type="ECO:0000313" key="15">
    <source>
        <dbReference type="Proteomes" id="UP000799437"/>
    </source>
</evidence>
<dbReference type="PANTHER" id="PTHR32170">
    <property type="entry name" value="PROTEASOME ACTIVATOR COMPLEX SUBUNIT 4"/>
    <property type="match status" value="1"/>
</dbReference>
<evidence type="ECO:0000259" key="11">
    <source>
        <dbReference type="Pfam" id="PF16507"/>
    </source>
</evidence>
<dbReference type="Pfam" id="PF16547">
    <property type="entry name" value="BLM10_N"/>
    <property type="match status" value="1"/>
</dbReference>
<accession>A0A6A6W1I7</accession>
<evidence type="ECO:0000256" key="3">
    <source>
        <dbReference type="ARBA" id="ARBA00005739"/>
    </source>
</evidence>
<feature type="region of interest" description="Disordered" evidence="9">
    <location>
        <begin position="1"/>
        <end position="48"/>
    </location>
</feature>
<evidence type="ECO:0000256" key="9">
    <source>
        <dbReference type="SAM" id="MobiDB-lite"/>
    </source>
</evidence>
<name>A0A6A6W1I7_9PEZI</name>
<keyword evidence="7" id="KW-0234">DNA repair</keyword>
<evidence type="ECO:0000256" key="4">
    <source>
        <dbReference type="ARBA" id="ARBA00022490"/>
    </source>
</evidence>
<dbReference type="RefSeq" id="XP_033597362.1">
    <property type="nucleotide sequence ID" value="XM_033739202.1"/>
</dbReference>
<evidence type="ECO:0000259" key="12">
    <source>
        <dbReference type="Pfam" id="PF16547"/>
    </source>
</evidence>
<organism evidence="14 15">
    <name type="scientific">Pseudovirgaria hyperparasitica</name>
    <dbReference type="NCBI Taxonomy" id="470096"/>
    <lineage>
        <taxon>Eukaryota</taxon>
        <taxon>Fungi</taxon>
        <taxon>Dikarya</taxon>
        <taxon>Ascomycota</taxon>
        <taxon>Pezizomycotina</taxon>
        <taxon>Dothideomycetes</taxon>
        <taxon>Dothideomycetes incertae sedis</taxon>
        <taxon>Acrospermales</taxon>
        <taxon>Acrospermaceae</taxon>
        <taxon>Pseudovirgaria</taxon>
    </lineage>
</organism>
<evidence type="ECO:0008006" key="16">
    <source>
        <dbReference type="Google" id="ProtNLM"/>
    </source>
</evidence>
<proteinExistence type="inferred from homology"/>
<dbReference type="Pfam" id="PF23096">
    <property type="entry name" value="HEAT_PSME4"/>
    <property type="match status" value="1"/>
</dbReference>
<evidence type="ECO:0000256" key="8">
    <source>
        <dbReference type="ARBA" id="ARBA00023242"/>
    </source>
</evidence>
<keyword evidence="5" id="KW-0677">Repeat</keyword>
<dbReference type="GO" id="GO:0070628">
    <property type="term" value="F:proteasome binding"/>
    <property type="evidence" value="ECO:0007669"/>
    <property type="project" value="InterPro"/>
</dbReference>
<dbReference type="Pfam" id="PF16507">
    <property type="entry name" value="HEAT_PSME4_mid"/>
    <property type="match status" value="1"/>
</dbReference>
<feature type="compositionally biased region" description="Polar residues" evidence="9">
    <location>
        <begin position="10"/>
        <end position="26"/>
    </location>
</feature>
<feature type="domain" description="Proteasome activator Blm10 middle HEAT repeats region" evidence="11">
    <location>
        <begin position="383"/>
        <end position="928"/>
    </location>
</feature>
<feature type="region of interest" description="Disordered" evidence="9">
    <location>
        <begin position="939"/>
        <end position="968"/>
    </location>
</feature>
<evidence type="ECO:0000259" key="13">
    <source>
        <dbReference type="Pfam" id="PF23096"/>
    </source>
</evidence>
<evidence type="ECO:0000313" key="14">
    <source>
        <dbReference type="EMBL" id="KAF2754911.1"/>
    </source>
</evidence>
<evidence type="ECO:0000256" key="7">
    <source>
        <dbReference type="ARBA" id="ARBA00023204"/>
    </source>
</evidence>
<feature type="domain" description="Proteasome activator complex subunit 4-like HEAT repeat-like" evidence="13">
    <location>
        <begin position="1384"/>
        <end position="1591"/>
    </location>
</feature>
<evidence type="ECO:0000256" key="2">
    <source>
        <dbReference type="ARBA" id="ARBA00004496"/>
    </source>
</evidence>
<evidence type="ECO:0000256" key="6">
    <source>
        <dbReference type="ARBA" id="ARBA00022763"/>
    </source>
</evidence>
<comment type="similarity">
    <text evidence="3">Belongs to the BLM10 family.</text>
</comment>
<dbReference type="GeneID" id="54480256"/>
<protein>
    <recommendedName>
        <fullName evidence="16">Proteasome activator subunit 4</fullName>
    </recommendedName>
</protein>
<dbReference type="InterPro" id="IPR032372">
    <property type="entry name" value="Blm10_N"/>
</dbReference>
<dbReference type="SUPFAM" id="SSF48371">
    <property type="entry name" value="ARM repeat"/>
    <property type="match status" value="1"/>
</dbReference>
<dbReference type="Proteomes" id="UP000799437">
    <property type="component" value="Unassembled WGS sequence"/>
</dbReference>
<keyword evidence="15" id="KW-1185">Reference proteome</keyword>
<dbReference type="Pfam" id="PF11919">
    <property type="entry name" value="PSME4_C"/>
    <property type="match status" value="1"/>
</dbReference>
<dbReference type="InterPro" id="IPR032430">
    <property type="entry name" value="Blm10_mid"/>
</dbReference>
<dbReference type="GO" id="GO:0010499">
    <property type="term" value="P:proteasomal ubiquitin-independent protein catabolic process"/>
    <property type="evidence" value="ECO:0007669"/>
    <property type="project" value="TreeGrafter"/>
</dbReference>
<feature type="domain" description="Proteasome activator Blm10 N-terminal" evidence="12">
    <location>
        <begin position="21"/>
        <end position="95"/>
    </location>
</feature>
<comment type="subcellular location">
    <subcellularLocation>
        <location evidence="2">Cytoplasm</location>
    </subcellularLocation>
    <subcellularLocation>
        <location evidence="1">Nucleus</location>
    </subcellularLocation>
</comment>